<dbReference type="InterPro" id="IPR012336">
    <property type="entry name" value="Thioredoxin-like_fold"/>
</dbReference>
<dbReference type="Proteomes" id="UP000252707">
    <property type="component" value="Unassembled WGS sequence"/>
</dbReference>
<accession>A0A369CCP2</accession>
<dbReference type="InterPro" id="IPR016024">
    <property type="entry name" value="ARM-type_fold"/>
</dbReference>
<dbReference type="AlphaFoldDB" id="A0A369CCP2"/>
<reference evidence="2 3" key="1">
    <citation type="submission" date="2018-07" db="EMBL/GenBank/DDBJ databases">
        <title>Genomic Encyclopedia of Type Strains, Phase IV (KMG-IV): sequencing the most valuable type-strain genomes for metagenomic binning, comparative biology and taxonomic classification.</title>
        <authorList>
            <person name="Goeker M."/>
        </authorList>
    </citation>
    <scope>NUCLEOTIDE SEQUENCE [LARGE SCALE GENOMIC DNA]</scope>
    <source>
        <strain evidence="2 3">DSM 26407</strain>
    </source>
</reference>
<dbReference type="InterPro" id="IPR021133">
    <property type="entry name" value="HEAT_type_2"/>
</dbReference>
<dbReference type="Pfam" id="PF13192">
    <property type="entry name" value="Thioredoxin_3"/>
    <property type="match status" value="1"/>
</dbReference>
<evidence type="ECO:0000313" key="2">
    <source>
        <dbReference type="EMBL" id="RCX31311.1"/>
    </source>
</evidence>
<sequence length="214" mass="22521">MPTPPEALLLIAPGCPHCPGVLARLSERVKQGRLARLEVVNAALLPERAAELGVRSVPWTRIGPFELQGNLAEGEIDRWIDAAAADTGMDLYLAELLEQGGLARAEALVRAAPEHLPAVLGLLEAAEIPFNVRLGASALLEGLAGGDALRALVPELARLAGHAEPRVRGDACHLLGLAGDPAALPVLEQRLEDDDPEVREIAAESIERLVPGNG</sequence>
<gene>
    <name evidence="2" type="ORF">DFQ59_103279</name>
</gene>
<keyword evidence="3" id="KW-1185">Reference proteome</keyword>
<proteinExistence type="predicted"/>
<evidence type="ECO:0000259" key="1">
    <source>
        <dbReference type="Pfam" id="PF13192"/>
    </source>
</evidence>
<dbReference type="InterPro" id="IPR036249">
    <property type="entry name" value="Thioredoxin-like_sf"/>
</dbReference>
<dbReference type="Gene3D" id="1.25.10.10">
    <property type="entry name" value="Leucine-rich Repeat Variant"/>
    <property type="match status" value="1"/>
</dbReference>
<dbReference type="EMBL" id="QPJY01000003">
    <property type="protein sequence ID" value="RCX31311.1"/>
    <property type="molecule type" value="Genomic_DNA"/>
</dbReference>
<dbReference type="RefSeq" id="WP_114279480.1">
    <property type="nucleotide sequence ID" value="NZ_QPJY01000003.1"/>
</dbReference>
<dbReference type="Gene3D" id="3.40.30.10">
    <property type="entry name" value="Glutaredoxin"/>
    <property type="match status" value="1"/>
</dbReference>
<dbReference type="OrthoDB" id="8560116at2"/>
<protein>
    <submittedName>
        <fullName evidence="2">Thioredoxin-like protein</fullName>
    </submittedName>
</protein>
<comment type="caution">
    <text evidence="2">The sequence shown here is derived from an EMBL/GenBank/DDBJ whole genome shotgun (WGS) entry which is preliminary data.</text>
</comment>
<dbReference type="PROSITE" id="PS50077">
    <property type="entry name" value="HEAT_REPEAT"/>
    <property type="match status" value="1"/>
</dbReference>
<dbReference type="SUPFAM" id="SSF48371">
    <property type="entry name" value="ARM repeat"/>
    <property type="match status" value="1"/>
</dbReference>
<dbReference type="InterPro" id="IPR011989">
    <property type="entry name" value="ARM-like"/>
</dbReference>
<dbReference type="SUPFAM" id="SSF52833">
    <property type="entry name" value="Thioredoxin-like"/>
    <property type="match status" value="1"/>
</dbReference>
<organism evidence="2 3">
    <name type="scientific">Thioalbus denitrificans</name>
    <dbReference type="NCBI Taxonomy" id="547122"/>
    <lineage>
        <taxon>Bacteria</taxon>
        <taxon>Pseudomonadati</taxon>
        <taxon>Pseudomonadota</taxon>
        <taxon>Gammaproteobacteria</taxon>
        <taxon>Chromatiales</taxon>
        <taxon>Ectothiorhodospiraceae</taxon>
        <taxon>Thioalbus</taxon>
    </lineage>
</organism>
<dbReference type="Pfam" id="PF13646">
    <property type="entry name" value="HEAT_2"/>
    <property type="match status" value="1"/>
</dbReference>
<feature type="domain" description="Thioredoxin-like fold" evidence="1">
    <location>
        <begin position="11"/>
        <end position="80"/>
    </location>
</feature>
<evidence type="ECO:0000313" key="3">
    <source>
        <dbReference type="Proteomes" id="UP000252707"/>
    </source>
</evidence>
<name>A0A369CCP2_9GAMM</name>